<comment type="caution">
    <text evidence="3">The sequence shown here is derived from an EMBL/GenBank/DDBJ whole genome shotgun (WGS) entry which is preliminary data.</text>
</comment>
<keyword evidence="4" id="KW-1185">Reference proteome</keyword>
<name>A0AAV4ZZW7_9AGAM</name>
<evidence type="ECO:0000256" key="1">
    <source>
        <dbReference type="SAM" id="MobiDB-lite"/>
    </source>
</evidence>
<sequence length="502" mass="53679">MTFLNFTVPDASPLIDYSAGQWVEGSPTNDSFAAEYTNGSFKVTFDAASTATFTFMGTSITIFGAERLNHGNYSVSLDDGPAFVGDGNANNLFQFPLWNAQNLPNTQHTAVMTNIPTIQGKFLDIDFISIGRELGPPGFTGSISTVMLDDESPFMTYSPPGSWMPMFASDAFNGSLHKTTDENASVSLSFQGSSIEIYGLYVNAPFQVHLDNQLPRNLAGPNVDLNSQQEHPQTLLYLADGLNESEIHSLTLINSVANSDRPLFIDYAIVRSSQQFFEDTPSPNPNFTQTATASSATATAKNTTVSAGFAPHQTSTGAIVGGVIGGVAGVIILGFIGFILFRRSRYYHGPSSGSNNENGNRNILPVSNPVSQFSSSTITPFILPTMPPPMSDASNTTSSSSNAAATKQSISQQSYSSPSTLVAPSSERLSVSQFSSLGSPIAETYENRQLPLVIGGSTNQSRGNTLISQTYVLQEQDAGRLVQTSLPPMYNADWQDTTSTVS</sequence>
<evidence type="ECO:0008006" key="5">
    <source>
        <dbReference type="Google" id="ProtNLM"/>
    </source>
</evidence>
<feature type="compositionally biased region" description="Low complexity" evidence="1">
    <location>
        <begin position="393"/>
        <end position="419"/>
    </location>
</feature>
<dbReference type="AlphaFoldDB" id="A0AAV4ZZW7"/>
<dbReference type="EMBL" id="BPWL01000001">
    <property type="protein sequence ID" value="GJJ05856.1"/>
    <property type="molecule type" value="Genomic_DNA"/>
</dbReference>
<dbReference type="Proteomes" id="UP001050691">
    <property type="component" value="Unassembled WGS sequence"/>
</dbReference>
<protein>
    <recommendedName>
        <fullName evidence="5">Peptidase A1 domain-containing protein</fullName>
    </recommendedName>
</protein>
<keyword evidence="2" id="KW-0812">Transmembrane</keyword>
<reference evidence="3" key="1">
    <citation type="submission" date="2021-10" db="EMBL/GenBank/DDBJ databases">
        <title>De novo Genome Assembly of Clathrus columnatus (Basidiomycota, Fungi) Using Illumina and Nanopore Sequence Data.</title>
        <authorList>
            <person name="Ogiso-Tanaka E."/>
            <person name="Itagaki H."/>
            <person name="Hosoya T."/>
            <person name="Hosaka K."/>
        </authorList>
    </citation>
    <scope>NUCLEOTIDE SEQUENCE</scope>
    <source>
        <strain evidence="3">MO-923</strain>
    </source>
</reference>
<evidence type="ECO:0000313" key="4">
    <source>
        <dbReference type="Proteomes" id="UP001050691"/>
    </source>
</evidence>
<feature type="region of interest" description="Disordered" evidence="1">
    <location>
        <begin position="381"/>
        <end position="422"/>
    </location>
</feature>
<feature type="transmembrane region" description="Helical" evidence="2">
    <location>
        <begin position="319"/>
        <end position="341"/>
    </location>
</feature>
<keyword evidence="2" id="KW-0472">Membrane</keyword>
<dbReference type="Gene3D" id="2.60.120.260">
    <property type="entry name" value="Galactose-binding domain-like"/>
    <property type="match status" value="2"/>
</dbReference>
<organism evidence="3 4">
    <name type="scientific">Clathrus columnatus</name>
    <dbReference type="NCBI Taxonomy" id="1419009"/>
    <lineage>
        <taxon>Eukaryota</taxon>
        <taxon>Fungi</taxon>
        <taxon>Dikarya</taxon>
        <taxon>Basidiomycota</taxon>
        <taxon>Agaricomycotina</taxon>
        <taxon>Agaricomycetes</taxon>
        <taxon>Phallomycetidae</taxon>
        <taxon>Phallales</taxon>
        <taxon>Clathraceae</taxon>
        <taxon>Clathrus</taxon>
    </lineage>
</organism>
<evidence type="ECO:0000313" key="3">
    <source>
        <dbReference type="EMBL" id="GJJ05856.1"/>
    </source>
</evidence>
<keyword evidence="2" id="KW-1133">Transmembrane helix</keyword>
<evidence type="ECO:0000256" key="2">
    <source>
        <dbReference type="SAM" id="Phobius"/>
    </source>
</evidence>
<accession>A0AAV4ZZW7</accession>
<gene>
    <name evidence="3" type="ORF">Clacol_000043</name>
</gene>
<proteinExistence type="predicted"/>